<comment type="cofactor">
    <cofactor evidence="7">
        <name>Mg(2+)</name>
        <dbReference type="ChEBI" id="CHEBI:18420"/>
    </cofactor>
</comment>
<evidence type="ECO:0000256" key="2">
    <source>
        <dbReference type="ARBA" id="ARBA00005046"/>
    </source>
</evidence>
<keyword evidence="7" id="KW-0479">Metal-binding</keyword>
<dbReference type="SUPFAM" id="SSF63867">
    <property type="entry name" value="MoeA C-terminal domain-like"/>
    <property type="match status" value="1"/>
</dbReference>
<dbReference type="EMBL" id="VBAI01000021">
    <property type="protein sequence ID" value="TMJ12506.1"/>
    <property type="molecule type" value="Genomic_DNA"/>
</dbReference>
<dbReference type="PANTHER" id="PTHR10192:SF5">
    <property type="entry name" value="GEPHYRIN"/>
    <property type="match status" value="1"/>
</dbReference>
<dbReference type="SMART" id="SM00852">
    <property type="entry name" value="MoCF_biosynth"/>
    <property type="match status" value="1"/>
</dbReference>
<proteinExistence type="inferred from homology"/>
<evidence type="ECO:0000259" key="8">
    <source>
        <dbReference type="SMART" id="SM00852"/>
    </source>
</evidence>
<keyword evidence="7" id="KW-0808">Transferase</keyword>
<dbReference type="GO" id="GO:0006777">
    <property type="term" value="P:Mo-molybdopterin cofactor biosynthetic process"/>
    <property type="evidence" value="ECO:0007669"/>
    <property type="project" value="UniProtKB-UniRule"/>
</dbReference>
<comment type="catalytic activity">
    <reaction evidence="6">
        <text>adenylyl-molybdopterin + molybdate = Mo-molybdopterin + AMP + H(+)</text>
        <dbReference type="Rhea" id="RHEA:35047"/>
        <dbReference type="ChEBI" id="CHEBI:15378"/>
        <dbReference type="ChEBI" id="CHEBI:36264"/>
        <dbReference type="ChEBI" id="CHEBI:62727"/>
        <dbReference type="ChEBI" id="CHEBI:71302"/>
        <dbReference type="ChEBI" id="CHEBI:456215"/>
        <dbReference type="EC" id="2.10.1.1"/>
    </reaction>
</comment>
<dbReference type="Gene3D" id="3.90.105.10">
    <property type="entry name" value="Molybdopterin biosynthesis moea protein, domain 2"/>
    <property type="match status" value="1"/>
</dbReference>
<feature type="domain" description="MoaB/Mog" evidence="8">
    <location>
        <begin position="180"/>
        <end position="321"/>
    </location>
</feature>
<evidence type="ECO:0000256" key="5">
    <source>
        <dbReference type="ARBA" id="ARBA00023150"/>
    </source>
</evidence>
<dbReference type="AlphaFoldDB" id="A0A537LWW4"/>
<dbReference type="InterPro" id="IPR038987">
    <property type="entry name" value="MoeA-like"/>
</dbReference>
<dbReference type="SUPFAM" id="SSF52540">
    <property type="entry name" value="P-loop containing nucleoside triphosphate hydrolases"/>
    <property type="match status" value="1"/>
</dbReference>
<protein>
    <recommendedName>
        <fullName evidence="7">Molybdopterin molybdenumtransferase</fullName>
        <ecNumber evidence="7">2.10.1.1</ecNumber>
    </recommendedName>
</protein>
<sequence>MAQQVEQAFADLIAHVQPLPAERVPVTAALGRVAAADVTAPHQLPGFRRAAMDGYVCHEFDVGAASPAHPVRLRVSGEVRMGEPPGEGPDPGEAWSITTGGAMPLRGDRVVPIEWVRRYGDELVMERPAEAKRHIAEPGEDLPLGAPVLYAGKVISAAAVAALAGAGIRDVSVHRRPRIALLSTGDELVEARDGADAPSGRIFNSNAYALTGELESIGGLVDYRGIVPDRPEALREAFNETVDAGYDVILSTGGVSVGPHDKVPRTWLDLGVKRIIGRIDLKPGGPFFAGLVGSMWVIGLSGSPAAALATYHLLARPLLCRLSGRTSFVRPVVPVRLDADLDRPADRFRALWARVEDSGQGRLSARLLTEKALGILGGMIRANGLLLLRPGTPRLRAGSRVPALLLDHQEDREAFVVPQASPAPLVVGIVGSSGGGKTTVITGLLRRLKEGGVRAITVKHAAHGFDIDHEGSDSMLMFEAGAGLVLLAGPDEAVVRLRLDGRELEDDAAIDMAIATAEQLGGSPPQIVLVEGFRHARRPVVVVGESKPDEQSNTVWMTLPTVRSLEPQAFEHALDQLAVLLRERLV</sequence>
<comment type="similarity">
    <text evidence="3 7">Belongs to the MoeA family.</text>
</comment>
<dbReference type="InterPro" id="IPR004435">
    <property type="entry name" value="MobB_dom"/>
</dbReference>
<dbReference type="Gene3D" id="3.40.50.300">
    <property type="entry name" value="P-loop containing nucleotide triphosphate hydrolases"/>
    <property type="match status" value="1"/>
</dbReference>
<comment type="caution">
    <text evidence="9">The sequence shown here is derived from an EMBL/GenBank/DDBJ whole genome shotgun (WGS) entry which is preliminary data.</text>
</comment>
<dbReference type="GO" id="GO:0005829">
    <property type="term" value="C:cytosol"/>
    <property type="evidence" value="ECO:0007669"/>
    <property type="project" value="TreeGrafter"/>
</dbReference>
<evidence type="ECO:0000256" key="1">
    <source>
        <dbReference type="ARBA" id="ARBA00002901"/>
    </source>
</evidence>
<accession>A0A537LWW4</accession>
<dbReference type="Pfam" id="PF03453">
    <property type="entry name" value="MoeA_N"/>
    <property type="match status" value="1"/>
</dbReference>
<dbReference type="PANTHER" id="PTHR10192">
    <property type="entry name" value="MOLYBDOPTERIN BIOSYNTHESIS PROTEIN"/>
    <property type="match status" value="1"/>
</dbReference>
<dbReference type="Pfam" id="PF03205">
    <property type="entry name" value="MobB"/>
    <property type="match status" value="1"/>
</dbReference>
<dbReference type="InterPro" id="IPR005110">
    <property type="entry name" value="MoeA_linker/N"/>
</dbReference>
<dbReference type="Gene3D" id="2.170.190.11">
    <property type="entry name" value="Molybdopterin biosynthesis moea protein, domain 3"/>
    <property type="match status" value="1"/>
</dbReference>
<dbReference type="InterPro" id="IPR036425">
    <property type="entry name" value="MoaB/Mog-like_dom_sf"/>
</dbReference>
<evidence type="ECO:0000256" key="3">
    <source>
        <dbReference type="ARBA" id="ARBA00010763"/>
    </source>
</evidence>
<dbReference type="Gene3D" id="3.40.980.10">
    <property type="entry name" value="MoaB/Mog-like domain"/>
    <property type="match status" value="1"/>
</dbReference>
<dbReference type="UniPathway" id="UPA00344"/>
<dbReference type="InterPro" id="IPR036688">
    <property type="entry name" value="MoeA_C_domain_IV_sf"/>
</dbReference>
<dbReference type="SUPFAM" id="SSF53218">
    <property type="entry name" value="Molybdenum cofactor biosynthesis proteins"/>
    <property type="match status" value="1"/>
</dbReference>
<dbReference type="EC" id="2.10.1.1" evidence="7"/>
<dbReference type="GO" id="GO:0061599">
    <property type="term" value="F:molybdopterin molybdotransferase activity"/>
    <property type="evidence" value="ECO:0007669"/>
    <property type="project" value="UniProtKB-UniRule"/>
</dbReference>
<evidence type="ECO:0000256" key="6">
    <source>
        <dbReference type="ARBA" id="ARBA00047317"/>
    </source>
</evidence>
<gene>
    <name evidence="9" type="primary">mobB</name>
    <name evidence="9" type="ORF">E6G98_02680</name>
</gene>
<evidence type="ECO:0000313" key="9">
    <source>
        <dbReference type="EMBL" id="TMJ12506.1"/>
    </source>
</evidence>
<reference evidence="9 10" key="1">
    <citation type="journal article" date="2019" name="Nat. Microbiol.">
        <title>Mediterranean grassland soil C-N compound turnover is dependent on rainfall and depth, and is mediated by genomically divergent microorganisms.</title>
        <authorList>
            <person name="Diamond S."/>
            <person name="Andeer P.F."/>
            <person name="Li Z."/>
            <person name="Crits-Christoph A."/>
            <person name="Burstein D."/>
            <person name="Anantharaman K."/>
            <person name="Lane K.R."/>
            <person name="Thomas B.C."/>
            <person name="Pan C."/>
            <person name="Northen T.R."/>
            <person name="Banfield J.F."/>
        </authorList>
    </citation>
    <scope>NUCLEOTIDE SEQUENCE [LARGE SCALE GENOMIC DNA]</scope>
    <source>
        <strain evidence="9">NP_1</strain>
    </source>
</reference>
<evidence type="ECO:0000256" key="7">
    <source>
        <dbReference type="RuleBase" id="RU365090"/>
    </source>
</evidence>
<evidence type="ECO:0000256" key="4">
    <source>
        <dbReference type="ARBA" id="ARBA00022505"/>
    </source>
</evidence>
<name>A0A537LWW4_9BACT</name>
<dbReference type="InterPro" id="IPR005111">
    <property type="entry name" value="MoeA_C_domain_IV"/>
</dbReference>
<keyword evidence="5 7" id="KW-0501">Molybdenum cofactor biosynthesis</keyword>
<dbReference type="InterPro" id="IPR036135">
    <property type="entry name" value="MoeA_linker/N_sf"/>
</dbReference>
<dbReference type="InterPro" id="IPR001453">
    <property type="entry name" value="MoaB/Mog_dom"/>
</dbReference>
<dbReference type="Pfam" id="PF03454">
    <property type="entry name" value="MoeA_C"/>
    <property type="match status" value="1"/>
</dbReference>
<dbReference type="CDD" id="cd00887">
    <property type="entry name" value="MoeA"/>
    <property type="match status" value="1"/>
</dbReference>
<keyword evidence="7" id="KW-0460">Magnesium</keyword>
<dbReference type="GO" id="GO:0046872">
    <property type="term" value="F:metal ion binding"/>
    <property type="evidence" value="ECO:0007669"/>
    <property type="project" value="UniProtKB-UniRule"/>
</dbReference>
<evidence type="ECO:0000313" key="10">
    <source>
        <dbReference type="Proteomes" id="UP000315217"/>
    </source>
</evidence>
<comment type="pathway">
    <text evidence="2 7">Cofactor biosynthesis; molybdopterin biosynthesis.</text>
</comment>
<dbReference type="Pfam" id="PF00994">
    <property type="entry name" value="MoCF_biosynth"/>
    <property type="match status" value="1"/>
</dbReference>
<keyword evidence="4 7" id="KW-0500">Molybdenum</keyword>
<dbReference type="NCBIfam" id="NF045515">
    <property type="entry name" value="Glp_gephyrin"/>
    <property type="match status" value="1"/>
</dbReference>
<dbReference type="NCBIfam" id="TIGR00176">
    <property type="entry name" value="mobB"/>
    <property type="match status" value="1"/>
</dbReference>
<comment type="function">
    <text evidence="1 7">Catalyzes the insertion of molybdate into adenylated molybdopterin with the concomitant release of AMP.</text>
</comment>
<dbReference type="GO" id="GO:0005525">
    <property type="term" value="F:GTP binding"/>
    <property type="evidence" value="ECO:0007669"/>
    <property type="project" value="InterPro"/>
</dbReference>
<organism evidence="9 10">
    <name type="scientific">Candidatus Segetimicrobium genomatis</name>
    <dbReference type="NCBI Taxonomy" id="2569760"/>
    <lineage>
        <taxon>Bacteria</taxon>
        <taxon>Bacillati</taxon>
        <taxon>Candidatus Sysuimicrobiota</taxon>
        <taxon>Candidatus Sysuimicrobiia</taxon>
        <taxon>Candidatus Sysuimicrobiales</taxon>
        <taxon>Candidatus Segetimicrobiaceae</taxon>
        <taxon>Candidatus Segetimicrobium</taxon>
    </lineage>
</organism>
<dbReference type="Gene3D" id="2.40.340.10">
    <property type="entry name" value="MoeA, C-terminal, domain IV"/>
    <property type="match status" value="1"/>
</dbReference>
<dbReference type="Proteomes" id="UP000315217">
    <property type="component" value="Unassembled WGS sequence"/>
</dbReference>
<dbReference type="InterPro" id="IPR027417">
    <property type="entry name" value="P-loop_NTPase"/>
</dbReference>
<dbReference type="SUPFAM" id="SSF63882">
    <property type="entry name" value="MoeA N-terminal region -like"/>
    <property type="match status" value="1"/>
</dbReference>
<dbReference type="NCBIfam" id="TIGR00177">
    <property type="entry name" value="molyb_syn"/>
    <property type="match status" value="1"/>
</dbReference>